<sequence length="545" mass="60407">MHSTLLRKLSLVLLATTPTSARLSINRPTRGHGLHHTPMTLSETAAERLIRSGITSGACEDTWRPPHNGSAIVDGQGREAEADGTSRCWKDRWFQQLTGILDEWEDGGDAAFSKLSWSRQLNSQNHATLLHLLTCLPFFSHPRALPNAHGCTNNALTLILAANWWVDLTLLGVGESGEVVWLRTMVETLQDEGYSFMSVAHHNYAGLIKVYAKIPDIIGALIRRVGSLDSERGMGLRLTLLDMNGRLCMSLLYCYSPLLITAGANRYAMPDLLVHGSPYPYPGHTHIPMSLEKQCNATAFVPHDKRKDTAVIMGKLTQYYFPNRSGDLPPPLEAWTGFRGETGLEAIGNARPLVERAEDEPQGTPEGVVNRGPLGREEYTKQVGEARMMVGIGMPAISPSPYLALCQGVPVLIPYDGNDPTPPGFELYSLGRTQHGPVASLGEPYVYSYNRHDVHSLYAAARKARANPIDAFIPNEMRFAHVARLTLQAVNRDYHALAREVERRRLHEHGEDAVYAVIPDHVRETVFSRGWGMRMMRDGAVEKTL</sequence>
<dbReference type="EMBL" id="JASBWV010000036">
    <property type="protein sequence ID" value="KAJ9116539.1"/>
    <property type="molecule type" value="Genomic_DNA"/>
</dbReference>
<protein>
    <submittedName>
        <fullName evidence="1">Uncharacterized protein</fullName>
    </submittedName>
</protein>
<evidence type="ECO:0000313" key="1">
    <source>
        <dbReference type="EMBL" id="KAJ9116539.1"/>
    </source>
</evidence>
<organism evidence="1 2">
    <name type="scientific">Naganishia onofrii</name>
    <dbReference type="NCBI Taxonomy" id="1851511"/>
    <lineage>
        <taxon>Eukaryota</taxon>
        <taxon>Fungi</taxon>
        <taxon>Dikarya</taxon>
        <taxon>Basidiomycota</taxon>
        <taxon>Agaricomycotina</taxon>
        <taxon>Tremellomycetes</taxon>
        <taxon>Filobasidiales</taxon>
        <taxon>Filobasidiaceae</taxon>
        <taxon>Naganishia</taxon>
    </lineage>
</organism>
<evidence type="ECO:0000313" key="2">
    <source>
        <dbReference type="Proteomes" id="UP001234202"/>
    </source>
</evidence>
<dbReference type="Proteomes" id="UP001234202">
    <property type="component" value="Unassembled WGS sequence"/>
</dbReference>
<keyword evidence="2" id="KW-1185">Reference proteome</keyword>
<proteinExistence type="predicted"/>
<reference evidence="1" key="1">
    <citation type="submission" date="2023-04" db="EMBL/GenBank/DDBJ databases">
        <title>Draft Genome sequencing of Naganishia species isolated from polar environments using Oxford Nanopore Technology.</title>
        <authorList>
            <person name="Leo P."/>
            <person name="Venkateswaran K."/>
        </authorList>
    </citation>
    <scope>NUCLEOTIDE SEQUENCE</scope>
    <source>
        <strain evidence="1">DBVPG 5303</strain>
    </source>
</reference>
<comment type="caution">
    <text evidence="1">The sequence shown here is derived from an EMBL/GenBank/DDBJ whole genome shotgun (WGS) entry which is preliminary data.</text>
</comment>
<accession>A0ACC2WZE4</accession>
<gene>
    <name evidence="1" type="ORF">QFC24_006709</name>
</gene>
<name>A0ACC2WZE4_9TREE</name>